<dbReference type="GO" id="GO:0016787">
    <property type="term" value="F:hydrolase activity"/>
    <property type="evidence" value="ECO:0007669"/>
    <property type="project" value="UniProtKB-KW"/>
</dbReference>
<accession>A0A4R4RBQ3</accession>
<dbReference type="Gene3D" id="3.40.50.1820">
    <property type="entry name" value="alpha/beta hydrolase"/>
    <property type="match status" value="1"/>
</dbReference>
<organism evidence="1 2">
    <name type="scientific">Jiangella ureilytica</name>
    <dbReference type="NCBI Taxonomy" id="2530374"/>
    <lineage>
        <taxon>Bacteria</taxon>
        <taxon>Bacillati</taxon>
        <taxon>Actinomycetota</taxon>
        <taxon>Actinomycetes</taxon>
        <taxon>Jiangellales</taxon>
        <taxon>Jiangellaceae</taxon>
        <taxon>Jiangella</taxon>
    </lineage>
</organism>
<gene>
    <name evidence="1" type="ORF">E1212_28520</name>
</gene>
<keyword evidence="1" id="KW-0378">Hydrolase</keyword>
<sequence>MRIAPADRTLPPSPVDPPPPGWLDGVPPGLADHLTTALGHRSAAVTTRIGEVVAAALTGDDDFLGRLRPAGFQLSDEDSAARYGGPVALLTGRQDLVAGYADQFAALERYPDGAYAVVPAAGHYLPLEQPEAFRDLVGHWLARLA</sequence>
<name>A0A4R4RBQ3_9ACTN</name>
<dbReference type="SUPFAM" id="SSF53474">
    <property type="entry name" value="alpha/beta-Hydrolases"/>
    <property type="match status" value="1"/>
</dbReference>
<comment type="caution">
    <text evidence="1">The sequence shown here is derived from an EMBL/GenBank/DDBJ whole genome shotgun (WGS) entry which is preliminary data.</text>
</comment>
<dbReference type="AlphaFoldDB" id="A0A4R4RBQ3"/>
<dbReference type="RefSeq" id="WP_131988844.1">
    <property type="nucleotide sequence ID" value="NZ_SMKL01000126.1"/>
</dbReference>
<evidence type="ECO:0000313" key="1">
    <source>
        <dbReference type="EMBL" id="TDC45672.1"/>
    </source>
</evidence>
<dbReference type="InterPro" id="IPR029058">
    <property type="entry name" value="AB_hydrolase_fold"/>
</dbReference>
<dbReference type="OrthoDB" id="27092at2"/>
<reference evidence="1 2" key="1">
    <citation type="submission" date="2019-02" db="EMBL/GenBank/DDBJ databases">
        <title>Draft genome sequences of novel Actinobacteria.</title>
        <authorList>
            <person name="Sahin N."/>
            <person name="Ay H."/>
            <person name="Saygin H."/>
        </authorList>
    </citation>
    <scope>NUCLEOTIDE SEQUENCE [LARGE SCALE GENOMIC DNA]</scope>
    <source>
        <strain evidence="1 2">KC603</strain>
    </source>
</reference>
<dbReference type="EMBL" id="SMKL01000126">
    <property type="protein sequence ID" value="TDC45672.1"/>
    <property type="molecule type" value="Genomic_DNA"/>
</dbReference>
<protein>
    <submittedName>
        <fullName evidence="1">Alpha/beta hydrolase</fullName>
    </submittedName>
</protein>
<proteinExistence type="predicted"/>
<keyword evidence="2" id="KW-1185">Reference proteome</keyword>
<dbReference type="Proteomes" id="UP000295621">
    <property type="component" value="Unassembled WGS sequence"/>
</dbReference>
<evidence type="ECO:0000313" key="2">
    <source>
        <dbReference type="Proteomes" id="UP000295621"/>
    </source>
</evidence>